<organism evidence="8">
    <name type="scientific">freshwater metagenome</name>
    <dbReference type="NCBI Taxonomy" id="449393"/>
    <lineage>
        <taxon>unclassified sequences</taxon>
        <taxon>metagenomes</taxon>
        <taxon>ecological metagenomes</taxon>
    </lineage>
</organism>
<feature type="transmembrane region" description="Helical" evidence="7">
    <location>
        <begin position="198"/>
        <end position="215"/>
    </location>
</feature>
<sequence>MLRASIPSPPESWQVINLGQVLRDLGADWATFNLSIHAYALCILAGIFAGLIITNRRLVARGAEPWVVLDVALLAIPFGIIGGRAYHVLTHPADYFAGQDILRVFYIWEGGMAIFGALILGGVGAYVGARLVGMRFWAFADAIAPGLLVAQAIGRFGNWFNRELFGTPTDLPWGLEIESTNPAFPIGLAEGTLFHPTFLYEAVWNVTGAVLLIWVGRKVTLQWGKQFGLYLMWYGVGRIATETIRLDPSETILGIRVNVWGAVIAILIGLAIIAIQNRRHPGLETSVYRPGKEWTPDSAKEPSNTYSKEELENPKTSQRKRKGTTKS</sequence>
<keyword evidence="1" id="KW-1003">Cell membrane</keyword>
<dbReference type="GO" id="GO:0042158">
    <property type="term" value="P:lipoprotein biosynthetic process"/>
    <property type="evidence" value="ECO:0007669"/>
    <property type="project" value="InterPro"/>
</dbReference>
<evidence type="ECO:0000256" key="4">
    <source>
        <dbReference type="ARBA" id="ARBA00022989"/>
    </source>
</evidence>
<protein>
    <submittedName>
        <fullName evidence="8">Unannotated protein</fullName>
    </submittedName>
</protein>
<dbReference type="PANTHER" id="PTHR30589:SF0">
    <property type="entry name" value="PHOSPHATIDYLGLYCEROL--PROLIPOPROTEIN DIACYLGLYCERYL TRANSFERASE"/>
    <property type="match status" value="1"/>
</dbReference>
<dbReference type="GO" id="GO:0005886">
    <property type="term" value="C:plasma membrane"/>
    <property type="evidence" value="ECO:0007669"/>
    <property type="project" value="InterPro"/>
</dbReference>
<keyword evidence="4 7" id="KW-1133">Transmembrane helix</keyword>
<evidence type="ECO:0000313" key="8">
    <source>
        <dbReference type="EMBL" id="CAB4594933.1"/>
    </source>
</evidence>
<dbReference type="GO" id="GO:0008961">
    <property type="term" value="F:phosphatidylglycerol-prolipoprotein diacylglyceryl transferase activity"/>
    <property type="evidence" value="ECO:0007669"/>
    <property type="project" value="InterPro"/>
</dbReference>
<dbReference type="PANTHER" id="PTHR30589">
    <property type="entry name" value="PROLIPOPROTEIN DIACYLGLYCERYL TRANSFERASE"/>
    <property type="match status" value="1"/>
</dbReference>
<dbReference type="Pfam" id="PF01790">
    <property type="entry name" value="LGT"/>
    <property type="match status" value="1"/>
</dbReference>
<accession>A0A6J6G6F7</accession>
<proteinExistence type="inferred from homology"/>
<reference evidence="8" key="1">
    <citation type="submission" date="2020-05" db="EMBL/GenBank/DDBJ databases">
        <authorList>
            <person name="Chiriac C."/>
            <person name="Salcher M."/>
            <person name="Ghai R."/>
            <person name="Kavagutti S V."/>
        </authorList>
    </citation>
    <scope>NUCLEOTIDE SEQUENCE</scope>
</reference>
<feature type="transmembrane region" description="Helical" evidence="7">
    <location>
        <begin position="106"/>
        <end position="129"/>
    </location>
</feature>
<feature type="compositionally biased region" description="Basic residues" evidence="6">
    <location>
        <begin position="317"/>
        <end position="327"/>
    </location>
</feature>
<keyword evidence="5 7" id="KW-0472">Membrane</keyword>
<evidence type="ECO:0000256" key="5">
    <source>
        <dbReference type="ARBA" id="ARBA00023136"/>
    </source>
</evidence>
<feature type="transmembrane region" description="Helical" evidence="7">
    <location>
        <begin position="257"/>
        <end position="275"/>
    </location>
</feature>
<evidence type="ECO:0000256" key="7">
    <source>
        <dbReference type="SAM" id="Phobius"/>
    </source>
</evidence>
<dbReference type="HAMAP" id="MF_01147">
    <property type="entry name" value="Lgt"/>
    <property type="match status" value="1"/>
</dbReference>
<dbReference type="PROSITE" id="PS01311">
    <property type="entry name" value="LGT"/>
    <property type="match status" value="1"/>
</dbReference>
<evidence type="ECO:0000256" key="2">
    <source>
        <dbReference type="ARBA" id="ARBA00022679"/>
    </source>
</evidence>
<evidence type="ECO:0000256" key="6">
    <source>
        <dbReference type="SAM" id="MobiDB-lite"/>
    </source>
</evidence>
<feature type="region of interest" description="Disordered" evidence="6">
    <location>
        <begin position="286"/>
        <end position="327"/>
    </location>
</feature>
<keyword evidence="3 7" id="KW-0812">Transmembrane</keyword>
<feature type="transmembrane region" description="Helical" evidence="7">
    <location>
        <begin position="66"/>
        <end position="86"/>
    </location>
</feature>
<dbReference type="EMBL" id="CAEZUE010000087">
    <property type="protein sequence ID" value="CAB4594933.1"/>
    <property type="molecule type" value="Genomic_DNA"/>
</dbReference>
<dbReference type="InterPro" id="IPR001640">
    <property type="entry name" value="Lgt"/>
</dbReference>
<evidence type="ECO:0000256" key="3">
    <source>
        <dbReference type="ARBA" id="ARBA00022692"/>
    </source>
</evidence>
<feature type="transmembrane region" description="Helical" evidence="7">
    <location>
        <begin position="136"/>
        <end position="154"/>
    </location>
</feature>
<dbReference type="NCBIfam" id="TIGR00544">
    <property type="entry name" value="lgt"/>
    <property type="match status" value="1"/>
</dbReference>
<feature type="transmembrane region" description="Helical" evidence="7">
    <location>
        <begin position="36"/>
        <end position="54"/>
    </location>
</feature>
<evidence type="ECO:0000256" key="1">
    <source>
        <dbReference type="ARBA" id="ARBA00022475"/>
    </source>
</evidence>
<feature type="compositionally biased region" description="Basic and acidic residues" evidence="6">
    <location>
        <begin position="290"/>
        <end position="300"/>
    </location>
</feature>
<keyword evidence="2" id="KW-0808">Transferase</keyword>
<dbReference type="AlphaFoldDB" id="A0A6J6G6F7"/>
<gene>
    <name evidence="8" type="ORF">UFOPK1788_00738</name>
</gene>
<name>A0A6J6G6F7_9ZZZZ</name>